<keyword evidence="4 9" id="KW-0808">Transferase</keyword>
<feature type="transmembrane region" description="Helical" evidence="10">
    <location>
        <begin position="409"/>
        <end position="429"/>
    </location>
</feature>
<evidence type="ECO:0000256" key="5">
    <source>
        <dbReference type="ARBA" id="ARBA00022692"/>
    </source>
</evidence>
<keyword evidence="8 9" id="KW-0012">Acyltransferase</keyword>
<dbReference type="STRING" id="537006.PRABACTJOHN_02298"/>
<keyword evidence="6 10" id="KW-1133">Transmembrane helix</keyword>
<dbReference type="InterPro" id="IPR004299">
    <property type="entry name" value="MBOAT_fam"/>
</dbReference>
<evidence type="ECO:0000256" key="10">
    <source>
        <dbReference type="SAM" id="Phobius"/>
    </source>
</evidence>
<name>B7BB88_9BACT</name>
<protein>
    <submittedName>
        <fullName evidence="11">MBOAT family protein</fullName>
    </submittedName>
</protein>
<proteinExistence type="inferred from homology"/>
<feature type="transmembrane region" description="Helical" evidence="10">
    <location>
        <begin position="161"/>
        <end position="182"/>
    </location>
</feature>
<evidence type="ECO:0000313" key="11">
    <source>
        <dbReference type="EMBL" id="EEC96304.1"/>
    </source>
</evidence>
<organism evidence="11 12">
    <name type="scientific">Parabacteroides johnsonii DSM 18315</name>
    <dbReference type="NCBI Taxonomy" id="537006"/>
    <lineage>
        <taxon>Bacteria</taxon>
        <taxon>Pseudomonadati</taxon>
        <taxon>Bacteroidota</taxon>
        <taxon>Bacteroidia</taxon>
        <taxon>Bacteroidales</taxon>
        <taxon>Tannerellaceae</taxon>
        <taxon>Parabacteroides</taxon>
    </lineage>
</organism>
<evidence type="ECO:0000256" key="7">
    <source>
        <dbReference type="ARBA" id="ARBA00023136"/>
    </source>
</evidence>
<feature type="transmembrane region" description="Helical" evidence="10">
    <location>
        <begin position="31"/>
        <end position="51"/>
    </location>
</feature>
<evidence type="ECO:0000313" key="12">
    <source>
        <dbReference type="Proteomes" id="UP000005510"/>
    </source>
</evidence>
<reference evidence="11 12" key="2">
    <citation type="submission" date="2008-10" db="EMBL/GenBank/DDBJ databases">
        <authorList>
            <person name="Fulton L."/>
            <person name="Clifton S."/>
            <person name="Fulton B."/>
            <person name="Xu J."/>
            <person name="Minx P."/>
            <person name="Pepin K.H."/>
            <person name="Johnson M."/>
            <person name="Bhonagiri V."/>
            <person name="Nash W.E."/>
            <person name="Mardis E.R."/>
            <person name="Wilson R.K."/>
        </authorList>
    </citation>
    <scope>NUCLEOTIDE SEQUENCE [LARGE SCALE GENOMIC DNA]</scope>
    <source>
        <strain evidence="11 12">DSM 18315</strain>
    </source>
</reference>
<evidence type="ECO:0000256" key="2">
    <source>
        <dbReference type="ARBA" id="ARBA00010323"/>
    </source>
</evidence>
<dbReference type="GO" id="GO:0016746">
    <property type="term" value="F:acyltransferase activity"/>
    <property type="evidence" value="ECO:0007669"/>
    <property type="project" value="UniProtKB-KW"/>
</dbReference>
<dbReference type="PIRSF" id="PIRSF500217">
    <property type="entry name" value="AlgI"/>
    <property type="match status" value="1"/>
</dbReference>
<keyword evidence="5 10" id="KW-0812">Transmembrane</keyword>
<evidence type="ECO:0000256" key="4">
    <source>
        <dbReference type="ARBA" id="ARBA00022679"/>
    </source>
</evidence>
<dbReference type="PANTHER" id="PTHR13285:SF23">
    <property type="entry name" value="TEICHOIC ACID D-ALANYLTRANSFERASE"/>
    <property type="match status" value="1"/>
</dbReference>
<dbReference type="PANTHER" id="PTHR13285">
    <property type="entry name" value="ACYLTRANSFERASE"/>
    <property type="match status" value="1"/>
</dbReference>
<gene>
    <name evidence="11" type="ORF">PRABACTJOHN_02298</name>
</gene>
<feature type="transmembrane region" description="Helical" evidence="10">
    <location>
        <begin position="449"/>
        <end position="470"/>
    </location>
</feature>
<comment type="caution">
    <text evidence="11">The sequence shown here is derived from an EMBL/GenBank/DDBJ whole genome shotgun (WGS) entry which is preliminary data.</text>
</comment>
<evidence type="ECO:0000256" key="1">
    <source>
        <dbReference type="ARBA" id="ARBA00004651"/>
    </source>
</evidence>
<comment type="subcellular location">
    <subcellularLocation>
        <location evidence="1">Cell membrane</location>
        <topology evidence="1">Multi-pass membrane protein</topology>
    </subcellularLocation>
</comment>
<evidence type="ECO:0000256" key="3">
    <source>
        <dbReference type="ARBA" id="ARBA00022475"/>
    </source>
</evidence>
<dbReference type="PIRSF" id="PIRSF016636">
    <property type="entry name" value="AlgI_DltB"/>
    <property type="match status" value="1"/>
</dbReference>
<dbReference type="Proteomes" id="UP000005510">
    <property type="component" value="Unassembled WGS sequence"/>
</dbReference>
<comment type="similarity">
    <text evidence="2 9">Belongs to the membrane-bound acyltransferase family.</text>
</comment>
<dbReference type="InterPro" id="IPR028362">
    <property type="entry name" value="AlgI"/>
</dbReference>
<reference evidence="11 12" key="1">
    <citation type="submission" date="2008-10" db="EMBL/GenBank/DDBJ databases">
        <title>Draft genome sequence of Parabacteroides johnsonii (DSM 18315).</title>
        <authorList>
            <person name="Sudarsanam P."/>
            <person name="Ley R."/>
            <person name="Guruge J."/>
            <person name="Turnbaugh P.J."/>
            <person name="Mahowald M."/>
            <person name="Liep D."/>
            <person name="Gordon J."/>
        </authorList>
    </citation>
    <scope>NUCLEOTIDE SEQUENCE [LARGE SCALE GENOMIC DNA]</scope>
    <source>
        <strain evidence="11 12">DSM 18315</strain>
    </source>
</reference>
<feature type="transmembrane region" description="Helical" evidence="10">
    <location>
        <begin position="111"/>
        <end position="128"/>
    </location>
</feature>
<dbReference type="InterPro" id="IPR051085">
    <property type="entry name" value="MB_O-acyltransferase"/>
</dbReference>
<sequence>MMNDFINKMGEYWSQLSFDKLGDILTYQHNAPILFSSGLFFFLFIGFLIIYMSLRKHLLTRIIYVTLFSIYFYYKSSGLFFFLLLFVATSDFCIAQCMAKTASRWGRKAGVVLSLCIDLGLLGYFKYFNFLREIVATVAHELGYQLGNASLQNITYQPLDIFLPVGISFFTFQTISYVIDVYRGRIEPLRRWIDYVFYVSFFPQLVAGPIVRARDFIPQIYRTPVVTRAEFGEGLFLVLCGLFKKTVISDYISLNFVDRIFDAPLLYTGVENLLGVYGYALQIYCDFSGYSDMAIGIALLLGFRFNVNFDSPYQSATITEFWRRWHISLSSWLKDYLYISLGGNRKGKIRTYINLLITMLLGGLWHGASVSFILWGALHGVALAVHKFMMNRFSSFKPLGAEMKPWRRVIGVLVTFHLVCFGWILFRADSMQTVGEMLTQIFTNFHPEVFTQFVMGYKGVFVLMVVGYILHFMPKSAENSLQTVVTRSPLLVQAVMLAIAIFVVVQFKSAGVQPFIYFQF</sequence>
<evidence type="ECO:0000256" key="9">
    <source>
        <dbReference type="PIRNR" id="PIRNR016636"/>
    </source>
</evidence>
<accession>B7BB88</accession>
<feature type="transmembrane region" description="Helical" evidence="10">
    <location>
        <begin position="490"/>
        <end position="507"/>
    </location>
</feature>
<evidence type="ECO:0000256" key="6">
    <source>
        <dbReference type="ARBA" id="ARBA00022989"/>
    </source>
</evidence>
<dbReference type="AlphaFoldDB" id="B7BB88"/>
<keyword evidence="3 9" id="KW-1003">Cell membrane</keyword>
<dbReference type="Pfam" id="PF03062">
    <property type="entry name" value="MBOAT"/>
    <property type="match status" value="1"/>
</dbReference>
<keyword evidence="7 9" id="KW-0472">Membrane</keyword>
<dbReference type="GO" id="GO:0005886">
    <property type="term" value="C:plasma membrane"/>
    <property type="evidence" value="ECO:0007669"/>
    <property type="project" value="UniProtKB-SubCell"/>
</dbReference>
<evidence type="ECO:0000256" key="8">
    <source>
        <dbReference type="ARBA" id="ARBA00023315"/>
    </source>
</evidence>
<dbReference type="InterPro" id="IPR024194">
    <property type="entry name" value="Ac/AlaTfrase_AlgI/DltB"/>
</dbReference>
<feature type="transmembrane region" description="Helical" evidence="10">
    <location>
        <begin position="372"/>
        <end position="389"/>
    </location>
</feature>
<dbReference type="EMBL" id="ABYH01000256">
    <property type="protein sequence ID" value="EEC96304.1"/>
    <property type="molecule type" value="Genomic_DNA"/>
</dbReference>
<dbReference type="HOGENOM" id="CLU_025255_4_1_10"/>
<dbReference type="GO" id="GO:0042121">
    <property type="term" value="P:alginic acid biosynthetic process"/>
    <property type="evidence" value="ECO:0007669"/>
    <property type="project" value="InterPro"/>
</dbReference>